<dbReference type="Pfam" id="PF13181">
    <property type="entry name" value="TPR_8"/>
    <property type="match status" value="2"/>
</dbReference>
<reference evidence="3" key="1">
    <citation type="journal article" date="2014" name="Front. Microbiol.">
        <title>High frequency of phylogenetically diverse reductive dehalogenase-homologous genes in deep subseafloor sedimentary metagenomes.</title>
        <authorList>
            <person name="Kawai M."/>
            <person name="Futagami T."/>
            <person name="Toyoda A."/>
            <person name="Takaki Y."/>
            <person name="Nishi S."/>
            <person name="Hori S."/>
            <person name="Arai W."/>
            <person name="Tsubouchi T."/>
            <person name="Morono Y."/>
            <person name="Uchiyama I."/>
            <person name="Ito T."/>
            <person name="Fujiyama A."/>
            <person name="Inagaki F."/>
            <person name="Takami H."/>
        </authorList>
    </citation>
    <scope>NUCLEOTIDE SEQUENCE</scope>
    <source>
        <strain evidence="3">Expedition CK06-06</strain>
    </source>
</reference>
<sequence>EGIKDFPEKRKDLLWKKAHIFYKMKEFDEGIKILDSLIELYPEDYEFLNSKVYGLAYLEKKEEAIEAAKKLVTLVPNNGNYHDSYGEIFMMFNEFKEAIKEFQKALELEPYGYFSYETYIKMGNCYKELGEYDLATEYIEKGKKISTGMICELETKTCWIEKADNYISEIKQLKEESGF</sequence>
<keyword evidence="1" id="KW-0677">Repeat</keyword>
<dbReference type="PANTHER" id="PTHR44943:SF8">
    <property type="entry name" value="TPR REPEAT-CONTAINING PROTEIN MJ0263"/>
    <property type="match status" value="1"/>
</dbReference>
<dbReference type="InterPro" id="IPR011990">
    <property type="entry name" value="TPR-like_helical_dom_sf"/>
</dbReference>
<dbReference type="Pfam" id="PF13174">
    <property type="entry name" value="TPR_6"/>
    <property type="match status" value="1"/>
</dbReference>
<evidence type="ECO:0000256" key="2">
    <source>
        <dbReference type="ARBA" id="ARBA00022803"/>
    </source>
</evidence>
<name>X1IY62_9ZZZZ</name>
<dbReference type="SUPFAM" id="SSF48452">
    <property type="entry name" value="TPR-like"/>
    <property type="match status" value="1"/>
</dbReference>
<dbReference type="PANTHER" id="PTHR44943">
    <property type="entry name" value="CELLULOSE SYNTHASE OPERON PROTEIN C"/>
    <property type="match status" value="1"/>
</dbReference>
<comment type="caution">
    <text evidence="3">The sequence shown here is derived from an EMBL/GenBank/DDBJ whole genome shotgun (WGS) entry which is preliminary data.</text>
</comment>
<organism evidence="3">
    <name type="scientific">marine sediment metagenome</name>
    <dbReference type="NCBI Taxonomy" id="412755"/>
    <lineage>
        <taxon>unclassified sequences</taxon>
        <taxon>metagenomes</taxon>
        <taxon>ecological metagenomes</taxon>
    </lineage>
</organism>
<feature type="non-terminal residue" evidence="3">
    <location>
        <position position="1"/>
    </location>
</feature>
<dbReference type="Gene3D" id="1.25.40.10">
    <property type="entry name" value="Tetratricopeptide repeat domain"/>
    <property type="match status" value="1"/>
</dbReference>
<evidence type="ECO:0000256" key="1">
    <source>
        <dbReference type="ARBA" id="ARBA00022737"/>
    </source>
</evidence>
<gene>
    <name evidence="3" type="ORF">S03H2_41569</name>
</gene>
<proteinExistence type="predicted"/>
<dbReference type="EMBL" id="BARU01025825">
    <property type="protein sequence ID" value="GAH71009.1"/>
    <property type="molecule type" value="Genomic_DNA"/>
</dbReference>
<dbReference type="SMART" id="SM00028">
    <property type="entry name" value="TPR"/>
    <property type="match status" value="4"/>
</dbReference>
<keyword evidence="2" id="KW-0802">TPR repeat</keyword>
<evidence type="ECO:0000313" key="3">
    <source>
        <dbReference type="EMBL" id="GAH71009.1"/>
    </source>
</evidence>
<dbReference type="InterPro" id="IPR051685">
    <property type="entry name" value="Ycf3/AcsC/BcsC/TPR_MFPF"/>
</dbReference>
<dbReference type="PROSITE" id="PS50005">
    <property type="entry name" value="TPR"/>
    <property type="match status" value="2"/>
</dbReference>
<protein>
    <submittedName>
        <fullName evidence="3">Uncharacterized protein</fullName>
    </submittedName>
</protein>
<dbReference type="AlphaFoldDB" id="X1IY62"/>
<accession>X1IY62</accession>
<dbReference type="InterPro" id="IPR019734">
    <property type="entry name" value="TPR_rpt"/>
</dbReference>